<dbReference type="PROSITE" id="PS51839">
    <property type="entry name" value="4FE4S_HC3"/>
    <property type="match status" value="1"/>
</dbReference>
<dbReference type="InterPro" id="IPR017896">
    <property type="entry name" value="4Fe4S_Fe-S-bd"/>
</dbReference>
<evidence type="ECO:0000313" key="11">
    <source>
        <dbReference type="EMBL" id="SFG25795.1"/>
    </source>
</evidence>
<dbReference type="FunFam" id="3.30.70.20:FF:000035">
    <property type="entry name" value="Iron hydrogenase 1"/>
    <property type="match status" value="1"/>
</dbReference>
<accession>A0A1I2QBB5</accession>
<name>A0A1I2QBB5_9FIRM</name>
<dbReference type="PROSITE" id="PS51379">
    <property type="entry name" value="4FE4S_FER_2"/>
    <property type="match status" value="2"/>
</dbReference>
<dbReference type="SUPFAM" id="SSF54862">
    <property type="entry name" value="4Fe-4S ferredoxins"/>
    <property type="match status" value="1"/>
</dbReference>
<protein>
    <recommendedName>
        <fullName evidence="2">Ferredoxin</fullName>
    </recommendedName>
</protein>
<dbReference type="Pfam" id="PF12838">
    <property type="entry name" value="Fer4_7"/>
    <property type="match status" value="1"/>
</dbReference>
<evidence type="ECO:0000313" key="12">
    <source>
        <dbReference type="Proteomes" id="UP000199337"/>
    </source>
</evidence>
<keyword evidence="5" id="KW-0677">Repeat</keyword>
<dbReference type="PROSITE" id="PS51085">
    <property type="entry name" value="2FE2S_FER_2"/>
    <property type="match status" value="1"/>
</dbReference>
<dbReference type="RefSeq" id="WP_165613396.1">
    <property type="nucleotide sequence ID" value="NZ_FOOX01000003.1"/>
</dbReference>
<keyword evidence="12" id="KW-1185">Reference proteome</keyword>
<dbReference type="GO" id="GO:0016491">
    <property type="term" value="F:oxidoreductase activity"/>
    <property type="evidence" value="ECO:0007669"/>
    <property type="project" value="InterPro"/>
</dbReference>
<dbReference type="AlphaFoldDB" id="A0A1I2QBB5"/>
<evidence type="ECO:0000259" key="10">
    <source>
        <dbReference type="PROSITE" id="PS51839"/>
    </source>
</evidence>
<keyword evidence="6" id="KW-0408">Iron</keyword>
<dbReference type="InterPro" id="IPR001041">
    <property type="entry name" value="2Fe-2S_ferredoxin-type"/>
</dbReference>
<keyword evidence="7" id="KW-0411">Iron-sulfur</keyword>
<dbReference type="PANTHER" id="PTHR24960:SF84">
    <property type="entry name" value="HYDROGENASE SUBUNIT"/>
    <property type="match status" value="1"/>
</dbReference>
<evidence type="ECO:0000259" key="9">
    <source>
        <dbReference type="PROSITE" id="PS51379"/>
    </source>
</evidence>
<organism evidence="11 12">
    <name type="scientific">Desulfotruncus arcticus DSM 17038</name>
    <dbReference type="NCBI Taxonomy" id="1121424"/>
    <lineage>
        <taxon>Bacteria</taxon>
        <taxon>Bacillati</taxon>
        <taxon>Bacillota</taxon>
        <taxon>Clostridia</taxon>
        <taxon>Eubacteriales</taxon>
        <taxon>Desulfallaceae</taxon>
        <taxon>Desulfotruncus</taxon>
    </lineage>
</organism>
<dbReference type="Gene3D" id="3.10.20.740">
    <property type="match status" value="1"/>
</dbReference>
<gene>
    <name evidence="11" type="ORF">SAMN05660649_01171</name>
</gene>
<feature type="domain" description="4Fe-4S His(Cys)3-ligated-type" evidence="10">
    <location>
        <begin position="82"/>
        <end position="121"/>
    </location>
</feature>
<dbReference type="EMBL" id="FOOX01000003">
    <property type="protein sequence ID" value="SFG25795.1"/>
    <property type="molecule type" value="Genomic_DNA"/>
</dbReference>
<reference evidence="12" key="1">
    <citation type="submission" date="2016-10" db="EMBL/GenBank/DDBJ databases">
        <authorList>
            <person name="Varghese N."/>
            <person name="Submissions S."/>
        </authorList>
    </citation>
    <scope>NUCLEOTIDE SEQUENCE [LARGE SCALE GENOMIC DNA]</scope>
    <source>
        <strain evidence="12">DSM 17038</strain>
    </source>
</reference>
<dbReference type="Proteomes" id="UP000199337">
    <property type="component" value="Unassembled WGS sequence"/>
</dbReference>
<dbReference type="Gene3D" id="3.30.70.20">
    <property type="match status" value="1"/>
</dbReference>
<dbReference type="GO" id="GO:0046872">
    <property type="term" value="F:metal ion binding"/>
    <property type="evidence" value="ECO:0007669"/>
    <property type="project" value="UniProtKB-KW"/>
</dbReference>
<evidence type="ECO:0000256" key="3">
    <source>
        <dbReference type="ARBA" id="ARBA00022485"/>
    </source>
</evidence>
<proteinExistence type="predicted"/>
<dbReference type="CDD" id="cd00207">
    <property type="entry name" value="fer2"/>
    <property type="match status" value="1"/>
</dbReference>
<dbReference type="SUPFAM" id="SSF54292">
    <property type="entry name" value="2Fe-2S ferredoxin-like"/>
    <property type="match status" value="1"/>
</dbReference>
<evidence type="ECO:0000256" key="2">
    <source>
        <dbReference type="ARBA" id="ARBA00013529"/>
    </source>
</evidence>
<dbReference type="InterPro" id="IPR036010">
    <property type="entry name" value="2Fe-2S_ferredoxin-like_sf"/>
</dbReference>
<dbReference type="InterPro" id="IPR050157">
    <property type="entry name" value="PSI_iron-sulfur_center"/>
</dbReference>
<dbReference type="Pfam" id="PF13510">
    <property type="entry name" value="Fer2_4"/>
    <property type="match status" value="1"/>
</dbReference>
<dbReference type="STRING" id="341036.SAMN05660649_01171"/>
<evidence type="ECO:0000256" key="7">
    <source>
        <dbReference type="ARBA" id="ARBA00023014"/>
    </source>
</evidence>
<dbReference type="PANTHER" id="PTHR24960">
    <property type="entry name" value="PHOTOSYSTEM I IRON-SULFUR CENTER-RELATED"/>
    <property type="match status" value="1"/>
</dbReference>
<feature type="domain" description="2Fe-2S ferredoxin-type" evidence="8">
    <location>
        <begin position="2"/>
        <end position="82"/>
    </location>
</feature>
<evidence type="ECO:0000259" key="8">
    <source>
        <dbReference type="PROSITE" id="PS51085"/>
    </source>
</evidence>
<dbReference type="Pfam" id="PF10588">
    <property type="entry name" value="NADH-G_4Fe-4S_3"/>
    <property type="match status" value="1"/>
</dbReference>
<comment type="function">
    <text evidence="1">Ferredoxins are iron-sulfur proteins that transfer electrons in a wide variety of metabolic reactions.</text>
</comment>
<evidence type="ECO:0000256" key="6">
    <source>
        <dbReference type="ARBA" id="ARBA00023004"/>
    </source>
</evidence>
<feature type="domain" description="4Fe-4S ferredoxin-type" evidence="9">
    <location>
        <begin position="143"/>
        <end position="172"/>
    </location>
</feature>
<evidence type="ECO:0000256" key="4">
    <source>
        <dbReference type="ARBA" id="ARBA00022723"/>
    </source>
</evidence>
<dbReference type="InterPro" id="IPR019574">
    <property type="entry name" value="NADH_UbQ_OxRdtase_Gsu_4Fe4S-bd"/>
</dbReference>
<dbReference type="GO" id="GO:0051539">
    <property type="term" value="F:4 iron, 4 sulfur cluster binding"/>
    <property type="evidence" value="ECO:0007669"/>
    <property type="project" value="UniProtKB-KW"/>
</dbReference>
<keyword evidence="4" id="KW-0479">Metal-binding</keyword>
<keyword evidence="3" id="KW-0004">4Fe-4S</keyword>
<dbReference type="PROSITE" id="PS00198">
    <property type="entry name" value="4FE4S_FER_1"/>
    <property type="match status" value="1"/>
</dbReference>
<evidence type="ECO:0000256" key="1">
    <source>
        <dbReference type="ARBA" id="ARBA00003532"/>
    </source>
</evidence>
<dbReference type="InterPro" id="IPR017900">
    <property type="entry name" value="4Fe4S_Fe_S_CS"/>
</dbReference>
<evidence type="ECO:0000256" key="5">
    <source>
        <dbReference type="ARBA" id="ARBA00022737"/>
    </source>
</evidence>
<feature type="domain" description="4Fe-4S ferredoxin-type" evidence="9">
    <location>
        <begin position="185"/>
        <end position="212"/>
    </location>
</feature>
<sequence length="212" mass="22984">MREITITIDDRLISAREGDILLWAALDNGVYIPHLCAHREELKHPSASCRLCFVEVQGRPMPVPACTVKVSDGLVVNTRSERVDALVAAGFELIMSNHRLDCKNCAANGNCGLQRIAKERKLRLKPKNLPVLERDLQVDSSADGIVYDPNKCVLCGHCIRSCRSDGKGILGFTRRGYDRIVTTFGDVPLGESGCNSCGACASACPVGAFAPK</sequence>